<dbReference type="EC" id="1.1.1.44" evidence="3"/>
<evidence type="ECO:0000313" key="9">
    <source>
        <dbReference type="Proteomes" id="UP000015241"/>
    </source>
</evidence>
<evidence type="ECO:0000256" key="3">
    <source>
        <dbReference type="ARBA" id="ARBA00013011"/>
    </source>
</evidence>
<dbReference type="PRINTS" id="PR00076">
    <property type="entry name" value="6PGDHDRGNASE"/>
</dbReference>
<feature type="domain" description="6-phosphogluconate dehydrogenase C-terminal" evidence="7">
    <location>
        <begin position="176"/>
        <end position="465"/>
    </location>
</feature>
<dbReference type="InterPro" id="IPR006115">
    <property type="entry name" value="6PGDH_NADP-bd"/>
</dbReference>
<proteinExistence type="inferred from homology"/>
<dbReference type="EMBL" id="KE504159">
    <property type="protein sequence ID" value="EPS99162.1"/>
    <property type="molecule type" value="Genomic_DNA"/>
</dbReference>
<dbReference type="eggNOG" id="KOG2653">
    <property type="taxonomic scope" value="Eukaryota"/>
</dbReference>
<dbReference type="Proteomes" id="UP000015241">
    <property type="component" value="Unassembled WGS sequence"/>
</dbReference>
<dbReference type="SUPFAM" id="SSF48179">
    <property type="entry name" value="6-phosphogluconate dehydrogenase C-terminal domain-like"/>
    <property type="match status" value="1"/>
</dbReference>
<dbReference type="InterPro" id="IPR008927">
    <property type="entry name" value="6-PGluconate_DH-like_C_sf"/>
</dbReference>
<dbReference type="GO" id="GO:0004616">
    <property type="term" value="F:phosphogluconate dehydrogenase (decarboxylating) activity"/>
    <property type="evidence" value="ECO:0007669"/>
    <property type="project" value="UniProtKB-EC"/>
</dbReference>
<accession>S8E2Z7</accession>
<evidence type="ECO:0000256" key="2">
    <source>
        <dbReference type="ARBA" id="ARBA00008419"/>
    </source>
</evidence>
<dbReference type="UniPathway" id="UPA00115">
    <property type="reaction ID" value="UER00410"/>
</dbReference>
<dbReference type="SUPFAM" id="SSF51735">
    <property type="entry name" value="NAD(P)-binding Rossmann-fold domains"/>
    <property type="match status" value="1"/>
</dbReference>
<comment type="similarity">
    <text evidence="2">Belongs to the 6-phosphogluconate dehydrogenase family.</text>
</comment>
<dbReference type="HOGENOM" id="CLU_024540_4_0_1"/>
<dbReference type="SMART" id="SM01350">
    <property type="entry name" value="6PGD"/>
    <property type="match status" value="1"/>
</dbReference>
<dbReference type="STRING" id="743788.S8E2Z7"/>
<gene>
    <name evidence="8" type="ORF">FOMPIDRAFT_1031065</name>
</gene>
<dbReference type="GO" id="GO:0006098">
    <property type="term" value="P:pentose-phosphate shunt"/>
    <property type="evidence" value="ECO:0007669"/>
    <property type="project" value="UniProtKB-UniPathway"/>
</dbReference>
<evidence type="ECO:0000256" key="5">
    <source>
        <dbReference type="ARBA" id="ARBA00023064"/>
    </source>
</evidence>
<keyword evidence="5" id="KW-0311">Gluconate utilization</keyword>
<organism evidence="8 9">
    <name type="scientific">Fomitopsis schrenkii</name>
    <name type="common">Brown rot fungus</name>
    <dbReference type="NCBI Taxonomy" id="2126942"/>
    <lineage>
        <taxon>Eukaryota</taxon>
        <taxon>Fungi</taxon>
        <taxon>Dikarya</taxon>
        <taxon>Basidiomycota</taxon>
        <taxon>Agaricomycotina</taxon>
        <taxon>Agaricomycetes</taxon>
        <taxon>Polyporales</taxon>
        <taxon>Fomitopsis</taxon>
    </lineage>
</organism>
<dbReference type="Gene3D" id="1.10.1040.10">
    <property type="entry name" value="N-(1-d-carboxylethyl)-l-norvaline Dehydrogenase, domain 2"/>
    <property type="match status" value="1"/>
</dbReference>
<evidence type="ECO:0000256" key="1">
    <source>
        <dbReference type="ARBA" id="ARBA00004874"/>
    </source>
</evidence>
<name>S8E2Z7_FOMSC</name>
<evidence type="ECO:0000313" key="8">
    <source>
        <dbReference type="EMBL" id="EPS99162.1"/>
    </source>
</evidence>
<dbReference type="GO" id="GO:0050661">
    <property type="term" value="F:NADP binding"/>
    <property type="evidence" value="ECO:0007669"/>
    <property type="project" value="InterPro"/>
</dbReference>
<evidence type="ECO:0000259" key="7">
    <source>
        <dbReference type="SMART" id="SM01350"/>
    </source>
</evidence>
<evidence type="ECO:0000256" key="4">
    <source>
        <dbReference type="ARBA" id="ARBA00023002"/>
    </source>
</evidence>
<comment type="pathway">
    <text evidence="1">Carbohydrate degradation; pentose phosphate pathway; D-ribulose 5-phosphate from D-glucose 6-phosphate (oxidative stage): step 3/3.</text>
</comment>
<dbReference type="InParanoid" id="S8E2Z7"/>
<dbReference type="PANTHER" id="PTHR11811">
    <property type="entry name" value="6-PHOSPHOGLUCONATE DEHYDROGENASE"/>
    <property type="match status" value="1"/>
</dbReference>
<dbReference type="InterPro" id="IPR036291">
    <property type="entry name" value="NAD(P)-bd_dom_sf"/>
</dbReference>
<sequence>MTTTFKKIGVVGAGSMGSGMTMLFAEHDLEPLLPLRARTLHARVHTFKEYTPFLEFLGGKSTRKLFVFSIPHGTAADKVLADIDEYLAQGDVILDGGNEWYENARRRQEALQPRGVSYISMGVSGGYQAARRGPSISASGDKEALDAVMPLLQRFAAKDPKTGAPCVANLGPSSCGHYVKMAHNGIEQGILGIVNEAWELLYKCMHLPLDDIATMWNKWGNEGELRRHFLINIGAEICGRHHPDGPPSHVLNEVQDKVVQDADDSEGTGIWSVAEAAKRHVSAPTIAAAHFFRIASADRAQRMKVVENVGQDLGAARKQQVEDGFRGQFSEDLRLAVYCATLASFAQGLNLIARASEDEGWGVCLATCMGIWREGCIIRSEYIADVLQPALEQSGAITNVLTLRVVGEELRRTVPALRRVVALGIEWNAHIPALGASLEYLKYCAGKHLPSQFMEAELDYFGAHL</sequence>
<dbReference type="GO" id="GO:0019521">
    <property type="term" value="P:D-gluconate metabolic process"/>
    <property type="evidence" value="ECO:0007669"/>
    <property type="project" value="UniProtKB-KW"/>
</dbReference>
<dbReference type="InterPro" id="IPR006114">
    <property type="entry name" value="6PGDH_C"/>
</dbReference>
<evidence type="ECO:0000256" key="6">
    <source>
        <dbReference type="ARBA" id="ARBA00023126"/>
    </source>
</evidence>
<dbReference type="InterPro" id="IPR013328">
    <property type="entry name" value="6PGD_dom2"/>
</dbReference>
<protein>
    <recommendedName>
        <fullName evidence="3">phosphogluconate dehydrogenase (NADP(+)-dependent, decarboxylating)</fullName>
        <ecNumber evidence="3">1.1.1.44</ecNumber>
    </recommendedName>
</protein>
<dbReference type="Gene3D" id="3.40.50.720">
    <property type="entry name" value="NAD(P)-binding Rossmann-like Domain"/>
    <property type="match status" value="1"/>
</dbReference>
<reference evidence="8 9" key="1">
    <citation type="journal article" date="2012" name="Science">
        <title>The Paleozoic origin of enzymatic lignin decomposition reconstructed from 31 fungal genomes.</title>
        <authorList>
            <person name="Floudas D."/>
            <person name="Binder M."/>
            <person name="Riley R."/>
            <person name="Barry K."/>
            <person name="Blanchette R.A."/>
            <person name="Henrissat B."/>
            <person name="Martinez A.T."/>
            <person name="Otillar R."/>
            <person name="Spatafora J.W."/>
            <person name="Yadav J.S."/>
            <person name="Aerts A."/>
            <person name="Benoit I."/>
            <person name="Boyd A."/>
            <person name="Carlson A."/>
            <person name="Copeland A."/>
            <person name="Coutinho P.M."/>
            <person name="de Vries R.P."/>
            <person name="Ferreira P."/>
            <person name="Findley K."/>
            <person name="Foster B."/>
            <person name="Gaskell J."/>
            <person name="Glotzer D."/>
            <person name="Gorecki P."/>
            <person name="Heitman J."/>
            <person name="Hesse C."/>
            <person name="Hori C."/>
            <person name="Igarashi K."/>
            <person name="Jurgens J.A."/>
            <person name="Kallen N."/>
            <person name="Kersten P."/>
            <person name="Kohler A."/>
            <person name="Kuees U."/>
            <person name="Kumar T.K.A."/>
            <person name="Kuo A."/>
            <person name="LaButti K."/>
            <person name="Larrondo L.F."/>
            <person name="Lindquist E."/>
            <person name="Ling A."/>
            <person name="Lombard V."/>
            <person name="Lucas S."/>
            <person name="Lundell T."/>
            <person name="Martin R."/>
            <person name="McLaughlin D.J."/>
            <person name="Morgenstern I."/>
            <person name="Morin E."/>
            <person name="Murat C."/>
            <person name="Nagy L.G."/>
            <person name="Nolan M."/>
            <person name="Ohm R.A."/>
            <person name="Patyshakuliyeva A."/>
            <person name="Rokas A."/>
            <person name="Ruiz-Duenas F.J."/>
            <person name="Sabat G."/>
            <person name="Salamov A."/>
            <person name="Samejima M."/>
            <person name="Schmutz J."/>
            <person name="Slot J.C."/>
            <person name="St John F."/>
            <person name="Stenlid J."/>
            <person name="Sun H."/>
            <person name="Sun S."/>
            <person name="Syed K."/>
            <person name="Tsang A."/>
            <person name="Wiebenga A."/>
            <person name="Young D."/>
            <person name="Pisabarro A."/>
            <person name="Eastwood D.C."/>
            <person name="Martin F."/>
            <person name="Cullen D."/>
            <person name="Grigoriev I.V."/>
            <person name="Hibbett D.S."/>
        </authorList>
    </citation>
    <scope>NUCLEOTIDE SEQUENCE</scope>
    <source>
        <strain evidence="9">FP-58527</strain>
    </source>
</reference>
<dbReference type="OrthoDB" id="434986at2759"/>
<keyword evidence="4" id="KW-0560">Oxidoreductase</keyword>
<dbReference type="AlphaFoldDB" id="S8E2Z7"/>
<keyword evidence="9" id="KW-1185">Reference proteome</keyword>
<dbReference type="InterPro" id="IPR006183">
    <property type="entry name" value="Pgluconate_DH"/>
</dbReference>
<dbReference type="Pfam" id="PF03446">
    <property type="entry name" value="NAD_binding_2"/>
    <property type="match status" value="1"/>
</dbReference>
<keyword evidence="6" id="KW-0570">Pentose shunt</keyword>
<dbReference type="Pfam" id="PF00393">
    <property type="entry name" value="6PGD"/>
    <property type="match status" value="1"/>
</dbReference>